<dbReference type="EMBL" id="CP118615">
    <property type="protein sequence ID" value="WDZ85255.1"/>
    <property type="molecule type" value="Genomic_DNA"/>
</dbReference>
<reference evidence="2 3" key="1">
    <citation type="submission" date="2023-02" db="EMBL/GenBank/DDBJ databases">
        <authorList>
            <person name="Mo P."/>
        </authorList>
    </citation>
    <scope>NUCLEOTIDE SEQUENCE [LARGE SCALE GENOMIC DNA]</scope>
    <source>
        <strain evidence="2 3">HUAS 3</strain>
    </source>
</reference>
<keyword evidence="3" id="KW-1185">Reference proteome</keyword>
<proteinExistence type="predicted"/>
<evidence type="ECO:0000313" key="2">
    <source>
        <dbReference type="EMBL" id="WDZ85255.1"/>
    </source>
</evidence>
<dbReference type="Proteomes" id="UP001219605">
    <property type="component" value="Chromosome"/>
</dbReference>
<accession>A0ABY7ZQN8</accession>
<evidence type="ECO:0000313" key="3">
    <source>
        <dbReference type="Proteomes" id="UP001219605"/>
    </source>
</evidence>
<sequence length="74" mass="7720">MKAHRTDLLSLAFGLLFLVIAAWWLLAQLLGLVVPLGWLLAGVLVVIGALGLLGAVRAARSPAPRPDPDATDAP</sequence>
<keyword evidence="1" id="KW-1133">Transmembrane helix</keyword>
<keyword evidence="1" id="KW-0812">Transmembrane</keyword>
<gene>
    <name evidence="2" type="ORF">PVK37_01955</name>
</gene>
<organism evidence="2 3">
    <name type="scientific">Micromonospora cathayae</name>
    <dbReference type="NCBI Taxonomy" id="3028804"/>
    <lineage>
        <taxon>Bacteria</taxon>
        <taxon>Bacillati</taxon>
        <taxon>Actinomycetota</taxon>
        <taxon>Actinomycetes</taxon>
        <taxon>Micromonosporales</taxon>
        <taxon>Micromonosporaceae</taxon>
        <taxon>Micromonospora</taxon>
    </lineage>
</organism>
<protein>
    <submittedName>
        <fullName evidence="2">Uncharacterized protein</fullName>
    </submittedName>
</protein>
<keyword evidence="1" id="KW-0472">Membrane</keyword>
<name>A0ABY7ZQN8_9ACTN</name>
<dbReference type="RefSeq" id="WP_275031952.1">
    <property type="nucleotide sequence ID" value="NZ_CP118615.1"/>
</dbReference>
<evidence type="ECO:0000256" key="1">
    <source>
        <dbReference type="SAM" id="Phobius"/>
    </source>
</evidence>
<feature type="transmembrane region" description="Helical" evidence="1">
    <location>
        <begin position="37"/>
        <end position="56"/>
    </location>
</feature>